<reference evidence="2 3" key="1">
    <citation type="submission" date="2016-10" db="EMBL/GenBank/DDBJ databases">
        <authorList>
            <person name="de Groot N.N."/>
        </authorList>
    </citation>
    <scope>NUCLEOTIDE SEQUENCE [LARGE SCALE GENOMIC DNA]</scope>
    <source>
        <strain evidence="2 3">AR40</strain>
    </source>
</reference>
<evidence type="ECO:0000313" key="3">
    <source>
        <dbReference type="Proteomes" id="UP000182584"/>
    </source>
</evidence>
<keyword evidence="1" id="KW-0472">Membrane</keyword>
<dbReference type="EMBL" id="FOGJ01000013">
    <property type="protein sequence ID" value="SER89140.1"/>
    <property type="molecule type" value="Genomic_DNA"/>
</dbReference>
<evidence type="ECO:0000313" key="2">
    <source>
        <dbReference type="EMBL" id="SER89140.1"/>
    </source>
</evidence>
<dbReference type="OrthoDB" id="9935753at2"/>
<accession>A0A1H9SVV7</accession>
<dbReference type="AlphaFoldDB" id="A0A1H9SVV7"/>
<gene>
    <name evidence="2" type="ORF">SAMN04487884_11333</name>
</gene>
<organism evidence="2 3">
    <name type="scientific">Butyrivibrio fibrisolvens</name>
    <dbReference type="NCBI Taxonomy" id="831"/>
    <lineage>
        <taxon>Bacteria</taxon>
        <taxon>Bacillati</taxon>
        <taxon>Bacillota</taxon>
        <taxon>Clostridia</taxon>
        <taxon>Lachnospirales</taxon>
        <taxon>Lachnospiraceae</taxon>
        <taxon>Butyrivibrio</taxon>
    </lineage>
</organism>
<dbReference type="RefSeq" id="WP_074756336.1">
    <property type="nucleotide sequence ID" value="NZ_FOGJ01000013.1"/>
</dbReference>
<sequence length="260" mass="29056">MKRNIIITASVVVISIILIGASAYYKFSTQIDHPANELDPSMAASIVTNEVSGTISSDDSDSTDSTLTSVPEGVYTNGSESMIFTADTVNISGMIFNYTLEDGYVKLDVDNLTFSDEFVDLYKSQNPDDADIDAQLEKTKESASDIVIQYNEQFDWVTYEEYIFKRTEDYTTGPSGTYQDEENPDVTLSFDNGTATYVNGDTTESYPYVIYLDGEQTLVTFYTLDLYSGSFYNSYCENNYFYYSDASSIDLGFGTFVKTK</sequence>
<feature type="transmembrane region" description="Helical" evidence="1">
    <location>
        <begin position="5"/>
        <end position="25"/>
    </location>
</feature>
<name>A0A1H9SVV7_BUTFI</name>
<keyword evidence="1" id="KW-1133">Transmembrane helix</keyword>
<keyword evidence="1" id="KW-0812">Transmembrane</keyword>
<protein>
    <submittedName>
        <fullName evidence="2">Uncharacterized protein</fullName>
    </submittedName>
</protein>
<evidence type="ECO:0000256" key="1">
    <source>
        <dbReference type="SAM" id="Phobius"/>
    </source>
</evidence>
<dbReference type="Proteomes" id="UP000182584">
    <property type="component" value="Unassembled WGS sequence"/>
</dbReference>
<proteinExistence type="predicted"/>